<keyword evidence="7" id="KW-1015">Disulfide bond</keyword>
<keyword evidence="2 12" id="KW-0812">Transmembrane</keyword>
<name>A0A336M7H5_CULSO</name>
<reference evidence="15" key="1">
    <citation type="submission" date="2018-07" db="EMBL/GenBank/DDBJ databases">
        <authorList>
            <person name="Quirk P.G."/>
            <person name="Krulwich T.A."/>
        </authorList>
    </citation>
    <scope>NUCLEOTIDE SEQUENCE</scope>
</reference>
<feature type="signal peptide" evidence="13">
    <location>
        <begin position="1"/>
        <end position="22"/>
    </location>
</feature>
<evidence type="ECO:0000256" key="6">
    <source>
        <dbReference type="ARBA" id="ARBA00023136"/>
    </source>
</evidence>
<keyword evidence="6 12" id="KW-0472">Membrane</keyword>
<evidence type="ECO:0000259" key="14">
    <source>
        <dbReference type="PROSITE" id="PS50835"/>
    </source>
</evidence>
<feature type="compositionally biased region" description="Basic and acidic residues" evidence="11">
    <location>
        <begin position="146"/>
        <end position="156"/>
    </location>
</feature>
<organism evidence="15">
    <name type="scientific">Culicoides sonorensis</name>
    <name type="common">Biting midge</name>
    <dbReference type="NCBI Taxonomy" id="179676"/>
    <lineage>
        <taxon>Eukaryota</taxon>
        <taxon>Metazoa</taxon>
        <taxon>Ecdysozoa</taxon>
        <taxon>Arthropoda</taxon>
        <taxon>Hexapoda</taxon>
        <taxon>Insecta</taxon>
        <taxon>Pterygota</taxon>
        <taxon>Neoptera</taxon>
        <taxon>Endopterygota</taxon>
        <taxon>Diptera</taxon>
        <taxon>Nematocera</taxon>
        <taxon>Chironomoidea</taxon>
        <taxon>Ceratopogonidae</taxon>
        <taxon>Ceratopogoninae</taxon>
        <taxon>Culicoides</taxon>
        <taxon>Monoculicoides</taxon>
    </lineage>
</organism>
<dbReference type="InterPro" id="IPR052615">
    <property type="entry name" value="FGFRL"/>
</dbReference>
<dbReference type="SUPFAM" id="SSF48726">
    <property type="entry name" value="Immunoglobulin"/>
    <property type="match status" value="2"/>
</dbReference>
<evidence type="ECO:0000256" key="3">
    <source>
        <dbReference type="ARBA" id="ARBA00022729"/>
    </source>
</evidence>
<dbReference type="VEuPathDB" id="VectorBase:CSON012956"/>
<evidence type="ECO:0000256" key="9">
    <source>
        <dbReference type="ARBA" id="ARBA00023180"/>
    </source>
</evidence>
<dbReference type="InterPro" id="IPR013783">
    <property type="entry name" value="Ig-like_fold"/>
</dbReference>
<dbReference type="AlphaFoldDB" id="A0A336M7H5"/>
<evidence type="ECO:0000256" key="11">
    <source>
        <dbReference type="SAM" id="MobiDB-lite"/>
    </source>
</evidence>
<dbReference type="EMBL" id="UFQT01000635">
    <property type="protein sequence ID" value="SSX25980.1"/>
    <property type="molecule type" value="Genomic_DNA"/>
</dbReference>
<keyword evidence="9" id="KW-0325">Glycoprotein</keyword>
<keyword evidence="4" id="KW-0677">Repeat</keyword>
<feature type="domain" description="Ig-like" evidence="14">
    <location>
        <begin position="170"/>
        <end position="264"/>
    </location>
</feature>
<protein>
    <submittedName>
        <fullName evidence="15">CSON012956 protein</fullName>
    </submittedName>
</protein>
<evidence type="ECO:0000256" key="2">
    <source>
        <dbReference type="ARBA" id="ARBA00022692"/>
    </source>
</evidence>
<dbReference type="PANTHER" id="PTHR19890">
    <property type="entry name" value="FIBROBLAST GROWTH FACTOR RECEPTOR"/>
    <property type="match status" value="1"/>
</dbReference>
<dbReference type="SMART" id="SM00409">
    <property type="entry name" value="IG"/>
    <property type="match status" value="3"/>
</dbReference>
<dbReference type="PANTHER" id="PTHR19890:SF10">
    <property type="entry name" value="FIBROBLAST GROWTH FACTOR RECEPTOR-LIKE 1"/>
    <property type="match status" value="1"/>
</dbReference>
<comment type="subcellular location">
    <subcellularLocation>
        <location evidence="1">Membrane</location>
        <topology evidence="1">Single-pass membrane protein</topology>
    </subcellularLocation>
</comment>
<keyword evidence="5 12" id="KW-1133">Transmembrane helix</keyword>
<dbReference type="Gene3D" id="2.60.40.10">
    <property type="entry name" value="Immunoglobulins"/>
    <property type="match status" value="2"/>
</dbReference>
<evidence type="ECO:0000256" key="5">
    <source>
        <dbReference type="ARBA" id="ARBA00022989"/>
    </source>
</evidence>
<dbReference type="SMART" id="SM00408">
    <property type="entry name" value="IGc2"/>
    <property type="match status" value="3"/>
</dbReference>
<sequence length="454" mass="52260">MDTSLVIKIFLTLVIATHNTSGVKLPRNSIDYIDIKLETDKNIEKHVQIDQRVNVRCPFEQPIWYRNGLFVPRQKKTKGVRLDQIRKQDAGEYSCRSDLFQWANVTIIVDTPSLFPNKIEIQSLVAENLQLAEENEEHEDQEDHDENERTGLDDKEAYGTMLYQEKDGKPEFKRKNELHKLVAKPSGNMFRFRCVVGGNPEPNITWTKNGKEIERRMGKVKQTKYAITLEELVPDDSGLYKCEACNEYGCIDWTSKLEVQDSVNHIPIFKYPPQNRSLTEGDSTIFNCTVCRSSDNCTVLSDRETKISWNYTRCTKYGGCESNSFEIKRDDENPEILKLDNITYEDEGWYSCVAKNTLGETFASAYLSVVDEFPVDKIPQPKLHPYVNLIAGLLSVIFFICVAIFFVTYKKMKHEKMKHRAMERVNAWTKKVIVLKPGMENFAASTDSGLQMPI</sequence>
<evidence type="ECO:0000313" key="15">
    <source>
        <dbReference type="EMBL" id="SSX25980.1"/>
    </source>
</evidence>
<evidence type="ECO:0000256" key="12">
    <source>
        <dbReference type="SAM" id="Phobius"/>
    </source>
</evidence>
<keyword evidence="10" id="KW-0393">Immunoglobulin domain</keyword>
<gene>
    <name evidence="15" type="primary">CSON012956</name>
</gene>
<evidence type="ECO:0000256" key="13">
    <source>
        <dbReference type="SAM" id="SignalP"/>
    </source>
</evidence>
<proteinExistence type="predicted"/>
<evidence type="ECO:0000256" key="8">
    <source>
        <dbReference type="ARBA" id="ARBA00023170"/>
    </source>
</evidence>
<dbReference type="InterPro" id="IPR003598">
    <property type="entry name" value="Ig_sub2"/>
</dbReference>
<dbReference type="PROSITE" id="PS50835">
    <property type="entry name" value="IG_LIKE"/>
    <property type="match status" value="2"/>
</dbReference>
<keyword evidence="3 13" id="KW-0732">Signal</keyword>
<dbReference type="FunFam" id="2.60.40.10:FF:000016">
    <property type="entry name" value="Fibroblast growth factor receptor"/>
    <property type="match status" value="1"/>
</dbReference>
<dbReference type="InterPro" id="IPR007110">
    <property type="entry name" value="Ig-like_dom"/>
</dbReference>
<keyword evidence="8" id="KW-0675">Receptor</keyword>
<dbReference type="GO" id="GO:0016020">
    <property type="term" value="C:membrane"/>
    <property type="evidence" value="ECO:0007669"/>
    <property type="project" value="UniProtKB-SubCell"/>
</dbReference>
<feature type="transmembrane region" description="Helical" evidence="12">
    <location>
        <begin position="386"/>
        <end position="409"/>
    </location>
</feature>
<feature type="compositionally biased region" description="Acidic residues" evidence="11">
    <location>
        <begin position="133"/>
        <end position="145"/>
    </location>
</feature>
<feature type="domain" description="Ig-like" evidence="14">
    <location>
        <begin position="267"/>
        <end position="368"/>
    </location>
</feature>
<evidence type="ECO:0000256" key="10">
    <source>
        <dbReference type="ARBA" id="ARBA00023319"/>
    </source>
</evidence>
<evidence type="ECO:0000256" key="7">
    <source>
        <dbReference type="ARBA" id="ARBA00023157"/>
    </source>
</evidence>
<evidence type="ECO:0000256" key="1">
    <source>
        <dbReference type="ARBA" id="ARBA00004167"/>
    </source>
</evidence>
<evidence type="ECO:0000256" key="4">
    <source>
        <dbReference type="ARBA" id="ARBA00022737"/>
    </source>
</evidence>
<dbReference type="InterPro" id="IPR036179">
    <property type="entry name" value="Ig-like_dom_sf"/>
</dbReference>
<feature type="chain" id="PRO_5016235778" evidence="13">
    <location>
        <begin position="23"/>
        <end position="454"/>
    </location>
</feature>
<accession>A0A336M7H5</accession>
<dbReference type="Pfam" id="PF07679">
    <property type="entry name" value="I-set"/>
    <property type="match status" value="2"/>
</dbReference>
<feature type="region of interest" description="Disordered" evidence="11">
    <location>
        <begin position="133"/>
        <end position="156"/>
    </location>
</feature>
<dbReference type="OMA" id="RETKISW"/>
<dbReference type="InterPro" id="IPR013098">
    <property type="entry name" value="Ig_I-set"/>
</dbReference>
<dbReference type="InterPro" id="IPR003599">
    <property type="entry name" value="Ig_sub"/>
</dbReference>